<dbReference type="AlphaFoldDB" id="A0A1G9WVG4"/>
<dbReference type="GO" id="GO:0046677">
    <property type="term" value="P:response to antibiotic"/>
    <property type="evidence" value="ECO:0007669"/>
    <property type="project" value="UniProtKB-KW"/>
</dbReference>
<dbReference type="EMBL" id="FNHU01000008">
    <property type="protein sequence ID" value="SDM88103.1"/>
    <property type="molecule type" value="Genomic_DNA"/>
</dbReference>
<dbReference type="InterPro" id="IPR050763">
    <property type="entry name" value="ABC_transporter_ATP-binding"/>
</dbReference>
<gene>
    <name evidence="7" type="ORF">SAMN04487766_10852</name>
</gene>
<keyword evidence="4 7" id="KW-0067">ATP-binding</keyword>
<name>A0A1G9WVG4_9ACTO</name>
<dbReference type="InterPro" id="IPR017871">
    <property type="entry name" value="ABC_transporter-like_CS"/>
</dbReference>
<comment type="subcellular location">
    <subcellularLocation>
        <location evidence="1">Cell membrane</location>
        <topology evidence="1">Peripheral membrane protein</topology>
    </subcellularLocation>
</comment>
<evidence type="ECO:0000256" key="5">
    <source>
        <dbReference type="ARBA" id="ARBA00023251"/>
    </source>
</evidence>
<dbReference type="PROSITE" id="PS50893">
    <property type="entry name" value="ABC_TRANSPORTER_2"/>
    <property type="match status" value="1"/>
</dbReference>
<dbReference type="Pfam" id="PF00005">
    <property type="entry name" value="ABC_tran"/>
    <property type="match status" value="1"/>
</dbReference>
<evidence type="ECO:0000256" key="4">
    <source>
        <dbReference type="ARBA" id="ARBA00022840"/>
    </source>
</evidence>
<dbReference type="Gene3D" id="3.40.50.300">
    <property type="entry name" value="P-loop containing nucleotide triphosphate hydrolases"/>
    <property type="match status" value="1"/>
</dbReference>
<sequence>MRLDFDTPVALENVGKRFGKVHALMGLDLQINAGGTVGLLGPNGSGKTTLLSLIAGLRRPSTGEVRLFGADPRTPEARVRLGVTPQGPGIVKNMSVLKLVRFVAEHFADHEAPEELLSAFGLDHLSKKAAGSLSGGQQRLLSVALAFVGRPRLVLLDEPSTGLDVTARRNLWDTIQERASRGVTILLTSHYLEEVQALSDRIVMIREGHVIADDDATSFVQRAAATVIRVTTADDRALGVANIRSARRDGRDVILHVDDASSALQSLADAGVHYSDIDIRRPSLEEAFAQLTTGEEVS</sequence>
<dbReference type="SUPFAM" id="SSF52540">
    <property type="entry name" value="P-loop containing nucleoside triphosphate hydrolases"/>
    <property type="match status" value="1"/>
</dbReference>
<dbReference type="InterPro" id="IPR003593">
    <property type="entry name" value="AAA+_ATPase"/>
</dbReference>
<keyword evidence="5" id="KW-0046">Antibiotic resistance</keyword>
<dbReference type="PANTHER" id="PTHR42711">
    <property type="entry name" value="ABC TRANSPORTER ATP-BINDING PROTEIN"/>
    <property type="match status" value="1"/>
</dbReference>
<dbReference type="GO" id="GO:0005886">
    <property type="term" value="C:plasma membrane"/>
    <property type="evidence" value="ECO:0007669"/>
    <property type="project" value="UniProtKB-SubCell"/>
</dbReference>
<evidence type="ECO:0000259" key="6">
    <source>
        <dbReference type="PROSITE" id="PS50893"/>
    </source>
</evidence>
<organism evidence="7 8">
    <name type="scientific">Actinomyces ruminicola</name>
    <dbReference type="NCBI Taxonomy" id="332524"/>
    <lineage>
        <taxon>Bacteria</taxon>
        <taxon>Bacillati</taxon>
        <taxon>Actinomycetota</taxon>
        <taxon>Actinomycetes</taxon>
        <taxon>Actinomycetales</taxon>
        <taxon>Actinomycetaceae</taxon>
        <taxon>Actinomyces</taxon>
    </lineage>
</organism>
<evidence type="ECO:0000313" key="8">
    <source>
        <dbReference type="Proteomes" id="UP000199671"/>
    </source>
</evidence>
<accession>A0A1G9WVG4</accession>
<keyword evidence="2" id="KW-0813">Transport</keyword>
<dbReference type="SMART" id="SM00382">
    <property type="entry name" value="AAA"/>
    <property type="match status" value="1"/>
</dbReference>
<dbReference type="OrthoDB" id="9804819at2"/>
<feature type="domain" description="ABC transporter" evidence="6">
    <location>
        <begin position="9"/>
        <end position="232"/>
    </location>
</feature>
<evidence type="ECO:0000313" key="7">
    <source>
        <dbReference type="EMBL" id="SDM88103.1"/>
    </source>
</evidence>
<dbReference type="Proteomes" id="UP000199671">
    <property type="component" value="Unassembled WGS sequence"/>
</dbReference>
<dbReference type="InterPro" id="IPR003439">
    <property type="entry name" value="ABC_transporter-like_ATP-bd"/>
</dbReference>
<dbReference type="PANTHER" id="PTHR42711:SF17">
    <property type="entry name" value="ABC TRANSPORTER ATP-BINDING PROTEIN"/>
    <property type="match status" value="1"/>
</dbReference>
<dbReference type="GO" id="GO:0005524">
    <property type="term" value="F:ATP binding"/>
    <property type="evidence" value="ECO:0007669"/>
    <property type="project" value="UniProtKB-KW"/>
</dbReference>
<dbReference type="GO" id="GO:0016887">
    <property type="term" value="F:ATP hydrolysis activity"/>
    <property type="evidence" value="ECO:0007669"/>
    <property type="project" value="InterPro"/>
</dbReference>
<proteinExistence type="predicted"/>
<evidence type="ECO:0000256" key="1">
    <source>
        <dbReference type="ARBA" id="ARBA00004202"/>
    </source>
</evidence>
<evidence type="ECO:0000256" key="2">
    <source>
        <dbReference type="ARBA" id="ARBA00022448"/>
    </source>
</evidence>
<dbReference type="InterPro" id="IPR027417">
    <property type="entry name" value="P-loop_NTPase"/>
</dbReference>
<protein>
    <submittedName>
        <fullName evidence="7">ABC-2 type transport system ATP-binding protein</fullName>
    </submittedName>
</protein>
<dbReference type="PROSITE" id="PS00211">
    <property type="entry name" value="ABC_TRANSPORTER_1"/>
    <property type="match status" value="1"/>
</dbReference>
<keyword evidence="3" id="KW-0547">Nucleotide-binding</keyword>
<dbReference type="RefSeq" id="WP_092610626.1">
    <property type="nucleotide sequence ID" value="NZ_FNHU01000008.1"/>
</dbReference>
<evidence type="ECO:0000256" key="3">
    <source>
        <dbReference type="ARBA" id="ARBA00022741"/>
    </source>
</evidence>
<dbReference type="CDD" id="cd03230">
    <property type="entry name" value="ABC_DR_subfamily_A"/>
    <property type="match status" value="1"/>
</dbReference>
<reference evidence="7 8" key="1">
    <citation type="submission" date="2016-10" db="EMBL/GenBank/DDBJ databases">
        <authorList>
            <person name="de Groot N.N."/>
        </authorList>
    </citation>
    <scope>NUCLEOTIDE SEQUENCE [LARGE SCALE GENOMIC DNA]</scope>
    <source>
        <strain evidence="7 8">KPR-7B</strain>
    </source>
</reference>